<dbReference type="SUPFAM" id="SSF47819">
    <property type="entry name" value="HRDC-like"/>
    <property type="match status" value="2"/>
</dbReference>
<evidence type="ECO:0000313" key="2">
    <source>
        <dbReference type="EMBL" id="PJK16974.1"/>
    </source>
</evidence>
<dbReference type="OrthoDB" id="9776650at2"/>
<feature type="domain" description="HRDC" evidence="1">
    <location>
        <begin position="11"/>
        <end position="91"/>
    </location>
</feature>
<evidence type="ECO:0000313" key="3">
    <source>
        <dbReference type="Proteomes" id="UP000228680"/>
    </source>
</evidence>
<dbReference type="EMBL" id="PCGR01000002">
    <property type="protein sequence ID" value="PJK16974.1"/>
    <property type="molecule type" value="Genomic_DNA"/>
</dbReference>
<organism evidence="2 3">
    <name type="scientific">Chryseomicrobium excrementi</name>
    <dbReference type="NCBI Taxonomy" id="2041346"/>
    <lineage>
        <taxon>Bacteria</taxon>
        <taxon>Bacillati</taxon>
        <taxon>Bacillota</taxon>
        <taxon>Bacilli</taxon>
        <taxon>Bacillales</taxon>
        <taxon>Caryophanaceae</taxon>
        <taxon>Chryseomicrobium</taxon>
    </lineage>
</organism>
<dbReference type="PANTHER" id="PTHR47649:SF1">
    <property type="entry name" value="RIBONUCLEASE D"/>
    <property type="match status" value="1"/>
</dbReference>
<feature type="domain" description="HRDC" evidence="1">
    <location>
        <begin position="109"/>
        <end position="189"/>
    </location>
</feature>
<dbReference type="Pfam" id="PF00570">
    <property type="entry name" value="HRDC"/>
    <property type="match status" value="2"/>
</dbReference>
<dbReference type="Proteomes" id="UP000228680">
    <property type="component" value="Unassembled WGS sequence"/>
</dbReference>
<dbReference type="GO" id="GO:0003676">
    <property type="term" value="F:nucleic acid binding"/>
    <property type="evidence" value="ECO:0007669"/>
    <property type="project" value="InterPro"/>
</dbReference>
<comment type="caution">
    <text evidence="2">The sequence shown here is derived from an EMBL/GenBank/DDBJ whole genome shotgun (WGS) entry which is preliminary data.</text>
</comment>
<reference evidence="2 3" key="1">
    <citation type="submission" date="2017-10" db="EMBL/GenBank/DDBJ databases">
        <title>Draft genome of Chryseomicrobium casticus sp. nov.</title>
        <authorList>
            <person name="Chakraborty R."/>
            <person name="Saha T."/>
        </authorList>
    </citation>
    <scope>NUCLEOTIDE SEQUENCE [LARGE SCALE GENOMIC DNA]</scope>
    <source>
        <strain evidence="2 3">ET03</strain>
    </source>
</reference>
<evidence type="ECO:0000259" key="1">
    <source>
        <dbReference type="PROSITE" id="PS50967"/>
    </source>
</evidence>
<dbReference type="PANTHER" id="PTHR47649">
    <property type="entry name" value="RIBONUCLEASE D"/>
    <property type="match status" value="1"/>
</dbReference>
<dbReference type="Gene3D" id="1.10.150.80">
    <property type="entry name" value="HRDC domain"/>
    <property type="match status" value="2"/>
</dbReference>
<dbReference type="SMART" id="SM00341">
    <property type="entry name" value="HRDC"/>
    <property type="match status" value="2"/>
</dbReference>
<dbReference type="GO" id="GO:0000166">
    <property type="term" value="F:nucleotide binding"/>
    <property type="evidence" value="ECO:0007669"/>
    <property type="project" value="InterPro"/>
</dbReference>
<dbReference type="PROSITE" id="PS50967">
    <property type="entry name" value="HRDC"/>
    <property type="match status" value="2"/>
</dbReference>
<dbReference type="InterPro" id="IPR002121">
    <property type="entry name" value="HRDC_dom"/>
</dbReference>
<gene>
    <name evidence="2" type="ORF">CQS04_07410</name>
</gene>
<keyword evidence="3" id="KW-1185">Reference proteome</keyword>
<dbReference type="RefSeq" id="WP_100353520.1">
    <property type="nucleotide sequence ID" value="NZ_PCGR01000002.1"/>
</dbReference>
<name>A0A2M9F0I5_9BACL</name>
<accession>A0A2M9F0I5</accession>
<protein>
    <recommendedName>
        <fullName evidence="1">HRDC domain-containing protein</fullName>
    </recommendedName>
</protein>
<dbReference type="InterPro" id="IPR051086">
    <property type="entry name" value="RNase_D-like"/>
</dbReference>
<sequence length="190" mass="21424">MSSIIEAPPALQQSHELRTVLLAYRSQFAKQSGRHPANVLTIKLIDAISEQRPKTIFDLIRMKGIGVDRAELIGEDILTILRQYESSGFSGITVDWTLTTSPLPEEPFDLQTELLVTALKAYRYEMAKQIERPAYHVFTNQTMREIAKQKPTTLDELLEINGIGPRKLEDFGEGILEVVEKSIKVATKTL</sequence>
<dbReference type="InterPro" id="IPR010997">
    <property type="entry name" value="HRDC-like_sf"/>
</dbReference>
<proteinExistence type="predicted"/>
<dbReference type="InterPro" id="IPR044876">
    <property type="entry name" value="HRDC_dom_sf"/>
</dbReference>
<dbReference type="AlphaFoldDB" id="A0A2M9F0I5"/>